<reference evidence="8" key="1">
    <citation type="submission" date="2020-07" db="EMBL/GenBank/DDBJ databases">
        <title>Multicomponent nature underlies the extraordinary mechanical properties of spider dragline silk.</title>
        <authorList>
            <person name="Kono N."/>
            <person name="Nakamura H."/>
            <person name="Mori M."/>
            <person name="Yoshida Y."/>
            <person name="Ohtoshi R."/>
            <person name="Malay A.D."/>
            <person name="Moran D.A.P."/>
            <person name="Tomita M."/>
            <person name="Numata K."/>
            <person name="Arakawa K."/>
        </authorList>
    </citation>
    <scope>NUCLEOTIDE SEQUENCE</scope>
</reference>
<keyword evidence="1" id="KW-0479">Metal-binding</keyword>
<dbReference type="GO" id="GO:0008270">
    <property type="term" value="F:zinc ion binding"/>
    <property type="evidence" value="ECO:0007669"/>
    <property type="project" value="UniProtKB-KW"/>
</dbReference>
<protein>
    <submittedName>
        <fullName evidence="8">E3 ubiquitin-protein ligase SHPRH</fullName>
    </submittedName>
</protein>
<dbReference type="PANTHER" id="PTHR45865">
    <property type="entry name" value="E3 UBIQUITIN-PROTEIN LIGASE SHPRH FAMILY MEMBER"/>
    <property type="match status" value="1"/>
</dbReference>
<name>A0A8X6H704_TRICU</name>
<evidence type="ECO:0000313" key="8">
    <source>
        <dbReference type="EMBL" id="GFR16355.1"/>
    </source>
</evidence>
<dbReference type="Pfam" id="PF13923">
    <property type="entry name" value="zf-C3HC4_2"/>
    <property type="match status" value="1"/>
</dbReference>
<dbReference type="Gene3D" id="3.40.50.300">
    <property type="entry name" value="P-loop containing nucleotide triphosphate hydrolases"/>
    <property type="match status" value="1"/>
</dbReference>
<dbReference type="OrthoDB" id="6421702at2759"/>
<accession>A0A8X6H704</accession>
<evidence type="ECO:0000313" key="9">
    <source>
        <dbReference type="Proteomes" id="UP000887116"/>
    </source>
</evidence>
<keyword evidence="3" id="KW-0378">Hydrolase</keyword>
<dbReference type="PANTHER" id="PTHR45865:SF1">
    <property type="entry name" value="E3 UBIQUITIN-PROTEIN LIGASE SHPRH"/>
    <property type="match status" value="1"/>
</dbReference>
<dbReference type="GO" id="GO:0006974">
    <property type="term" value="P:DNA damage response"/>
    <property type="evidence" value="ECO:0007669"/>
    <property type="project" value="TreeGrafter"/>
</dbReference>
<dbReference type="InterPro" id="IPR027417">
    <property type="entry name" value="P-loop_NTPase"/>
</dbReference>
<dbReference type="SMART" id="SM00490">
    <property type="entry name" value="HELICc"/>
    <property type="match status" value="1"/>
</dbReference>
<evidence type="ECO:0000259" key="7">
    <source>
        <dbReference type="PROSITE" id="PS51194"/>
    </source>
</evidence>
<dbReference type="PROSITE" id="PS50089">
    <property type="entry name" value="ZF_RING_2"/>
    <property type="match status" value="1"/>
</dbReference>
<sequence length="421" mass="48582">MFLCKPNDNFDQYESKLFRFNESSTSDEESSDSEITFRERRKGTHADSEFEIIMKVFVSFIRHRKDLINSYEDGCNELKLFDAMKKEFKQLRRTWLNVVDYISATDELEMAKISIRLLLPGEEPPKPPVPYIIVPHMLQYTMLQFQSDIISHQSELKKKLGQLFYLQNLKKLENIDRPFEESCPVCCEKLEDSWSVLQCGHNFCLSCIHMLLNPSESQSSIVNLIILCPICRESTSSKDVYYIDSPHLQEEDIDIKGNYSTKVSSIVKCLIKIRHKDCSAKSLVFSTWADLLYFLEQALDENEIPFVNLTNRKNFQKNLDLFKQSSTVNVLLLPLNVGANGLNMIEATNVLLAEPLLDNSKALQAIGRVHRIGQTRETTVHKFIIKDTIEENIHETHKSDLSESLESSLTVQDLMCLFDDE</sequence>
<dbReference type="EMBL" id="BMAO01037243">
    <property type="protein sequence ID" value="GFR16355.1"/>
    <property type="molecule type" value="Genomic_DNA"/>
</dbReference>
<evidence type="ECO:0000256" key="4">
    <source>
        <dbReference type="ARBA" id="ARBA00022833"/>
    </source>
</evidence>
<dbReference type="GO" id="GO:0061630">
    <property type="term" value="F:ubiquitin protein ligase activity"/>
    <property type="evidence" value="ECO:0007669"/>
    <property type="project" value="TreeGrafter"/>
</dbReference>
<organism evidence="8 9">
    <name type="scientific">Trichonephila clavata</name>
    <name type="common">Joro spider</name>
    <name type="synonym">Nephila clavata</name>
    <dbReference type="NCBI Taxonomy" id="2740835"/>
    <lineage>
        <taxon>Eukaryota</taxon>
        <taxon>Metazoa</taxon>
        <taxon>Ecdysozoa</taxon>
        <taxon>Arthropoda</taxon>
        <taxon>Chelicerata</taxon>
        <taxon>Arachnida</taxon>
        <taxon>Araneae</taxon>
        <taxon>Araneomorphae</taxon>
        <taxon>Entelegynae</taxon>
        <taxon>Araneoidea</taxon>
        <taxon>Nephilidae</taxon>
        <taxon>Trichonephila</taxon>
    </lineage>
</organism>
<evidence type="ECO:0000256" key="1">
    <source>
        <dbReference type="ARBA" id="ARBA00022723"/>
    </source>
</evidence>
<feature type="domain" description="Helicase C-terminal" evidence="7">
    <location>
        <begin position="265"/>
        <end position="415"/>
    </location>
</feature>
<dbReference type="GO" id="GO:0000209">
    <property type="term" value="P:protein polyubiquitination"/>
    <property type="evidence" value="ECO:0007669"/>
    <property type="project" value="TreeGrafter"/>
</dbReference>
<dbReference type="Pfam" id="PF21324">
    <property type="entry name" value="SHPRH_helical-2nd"/>
    <property type="match status" value="1"/>
</dbReference>
<dbReference type="SUPFAM" id="SSF52540">
    <property type="entry name" value="P-loop containing nucleoside triphosphate hydrolases"/>
    <property type="match status" value="1"/>
</dbReference>
<dbReference type="SUPFAM" id="SSF57850">
    <property type="entry name" value="RING/U-box"/>
    <property type="match status" value="1"/>
</dbReference>
<dbReference type="InterPro" id="IPR049730">
    <property type="entry name" value="SNF2/RAD54-like_C"/>
</dbReference>
<evidence type="ECO:0000256" key="3">
    <source>
        <dbReference type="ARBA" id="ARBA00022801"/>
    </source>
</evidence>
<dbReference type="SMART" id="SM00184">
    <property type="entry name" value="RING"/>
    <property type="match status" value="1"/>
</dbReference>
<dbReference type="CDD" id="cd18793">
    <property type="entry name" value="SF2_C_SNF"/>
    <property type="match status" value="1"/>
</dbReference>
<dbReference type="Pfam" id="PF00271">
    <property type="entry name" value="Helicase_C"/>
    <property type="match status" value="1"/>
</dbReference>
<dbReference type="InterPro" id="IPR017907">
    <property type="entry name" value="Znf_RING_CS"/>
</dbReference>
<proteinExistence type="predicted"/>
<dbReference type="GO" id="GO:0016787">
    <property type="term" value="F:hydrolase activity"/>
    <property type="evidence" value="ECO:0007669"/>
    <property type="project" value="UniProtKB-KW"/>
</dbReference>
<keyword evidence="9" id="KW-1185">Reference proteome</keyword>
<dbReference type="InterPro" id="IPR001650">
    <property type="entry name" value="Helicase_C-like"/>
</dbReference>
<dbReference type="InterPro" id="IPR052583">
    <property type="entry name" value="ATP-helicase/E3_Ub-Ligase"/>
</dbReference>
<dbReference type="PROSITE" id="PS51194">
    <property type="entry name" value="HELICASE_CTER"/>
    <property type="match status" value="1"/>
</dbReference>
<evidence type="ECO:0000256" key="2">
    <source>
        <dbReference type="ARBA" id="ARBA00022771"/>
    </source>
</evidence>
<feature type="domain" description="RING-type" evidence="6">
    <location>
        <begin position="183"/>
        <end position="232"/>
    </location>
</feature>
<dbReference type="Gene3D" id="3.30.40.10">
    <property type="entry name" value="Zinc/RING finger domain, C3HC4 (zinc finger)"/>
    <property type="match status" value="1"/>
</dbReference>
<dbReference type="Proteomes" id="UP000887116">
    <property type="component" value="Unassembled WGS sequence"/>
</dbReference>
<dbReference type="AlphaFoldDB" id="A0A8X6H704"/>
<keyword evidence="4" id="KW-0862">Zinc</keyword>
<dbReference type="InterPro" id="IPR048695">
    <property type="entry name" value="SHPRH_helical_2nd"/>
</dbReference>
<keyword evidence="2 5" id="KW-0863">Zinc-finger</keyword>
<comment type="caution">
    <text evidence="8">The sequence shown here is derived from an EMBL/GenBank/DDBJ whole genome shotgun (WGS) entry which is preliminary data.</text>
</comment>
<dbReference type="PROSITE" id="PS00518">
    <property type="entry name" value="ZF_RING_1"/>
    <property type="match status" value="1"/>
</dbReference>
<dbReference type="GO" id="GO:0005634">
    <property type="term" value="C:nucleus"/>
    <property type="evidence" value="ECO:0007669"/>
    <property type="project" value="TreeGrafter"/>
</dbReference>
<gene>
    <name evidence="8" type="primary">SHPRH</name>
    <name evidence="8" type="ORF">TNCT_49561</name>
</gene>
<evidence type="ECO:0000259" key="6">
    <source>
        <dbReference type="PROSITE" id="PS50089"/>
    </source>
</evidence>
<dbReference type="InterPro" id="IPR013083">
    <property type="entry name" value="Znf_RING/FYVE/PHD"/>
</dbReference>
<dbReference type="InterPro" id="IPR001841">
    <property type="entry name" value="Znf_RING"/>
</dbReference>
<evidence type="ECO:0000256" key="5">
    <source>
        <dbReference type="PROSITE-ProRule" id="PRU00175"/>
    </source>
</evidence>